<evidence type="ECO:0000256" key="1">
    <source>
        <dbReference type="SAM" id="MobiDB-lite"/>
    </source>
</evidence>
<gene>
    <name evidence="4" type="ORF">BD311DRAFT_866484</name>
</gene>
<evidence type="ECO:0000259" key="3">
    <source>
        <dbReference type="Pfam" id="PF20152"/>
    </source>
</evidence>
<feature type="transmembrane region" description="Helical" evidence="2">
    <location>
        <begin position="136"/>
        <end position="156"/>
    </location>
</feature>
<feature type="transmembrane region" description="Helical" evidence="2">
    <location>
        <begin position="20"/>
        <end position="40"/>
    </location>
</feature>
<evidence type="ECO:0000256" key="2">
    <source>
        <dbReference type="SAM" id="Phobius"/>
    </source>
</evidence>
<keyword evidence="2" id="KW-1133">Transmembrane helix</keyword>
<name>A0A4Q9MKX7_9APHY</name>
<dbReference type="PANTHER" id="PTHR40465:SF1">
    <property type="entry name" value="DUF6534 DOMAIN-CONTAINING PROTEIN"/>
    <property type="match status" value="1"/>
</dbReference>
<feature type="transmembrane region" description="Helical" evidence="2">
    <location>
        <begin position="162"/>
        <end position="184"/>
    </location>
</feature>
<feature type="transmembrane region" description="Helical" evidence="2">
    <location>
        <begin position="94"/>
        <end position="116"/>
    </location>
</feature>
<dbReference type="InterPro" id="IPR045339">
    <property type="entry name" value="DUF6534"/>
</dbReference>
<reference evidence="4" key="1">
    <citation type="submission" date="2019-01" db="EMBL/GenBank/DDBJ databases">
        <title>Draft genome sequences of three monokaryotic isolates of the white-rot basidiomycete fungus Dichomitus squalens.</title>
        <authorList>
            <consortium name="DOE Joint Genome Institute"/>
            <person name="Lopez S.C."/>
            <person name="Andreopoulos B."/>
            <person name="Pangilinan J."/>
            <person name="Lipzen A."/>
            <person name="Riley R."/>
            <person name="Ahrendt S."/>
            <person name="Ng V."/>
            <person name="Barry K."/>
            <person name="Daum C."/>
            <person name="Grigoriev I.V."/>
            <person name="Hilden K.S."/>
            <person name="Makela M.R."/>
            <person name="de Vries R.P."/>
        </authorList>
    </citation>
    <scope>NUCLEOTIDE SEQUENCE [LARGE SCALE GENOMIC DNA]</scope>
    <source>
        <strain evidence="4">OM18370.1</strain>
    </source>
</reference>
<dbReference type="EMBL" id="ML143439">
    <property type="protein sequence ID" value="TBU26902.1"/>
    <property type="molecule type" value="Genomic_DNA"/>
</dbReference>
<sequence>MYHYAVTEFGDYQGVTKPYWALLAIVIVGALSNAIVRCVYSMRVFKLKSSCRWLVPVILVNVLSFVAFTIGTYFVSQCIELPTLFEIHSLASSFRAGLVTDIAADVVVTASQLVLFRGIRMGLHRWDSVITILMKYTINTGLLTTFSAVMALITFAELPSNSFVYMAFYFIHSKLYVNSLLATLNARAIAIKHVLEDQEISTEQLLTTGLELAMSNTNTTAPPGQVHHEGHWDNGDRP</sequence>
<proteinExistence type="predicted"/>
<accession>A0A4Q9MKX7</accession>
<dbReference type="OrthoDB" id="2745105at2759"/>
<feature type="compositionally biased region" description="Basic and acidic residues" evidence="1">
    <location>
        <begin position="226"/>
        <end position="238"/>
    </location>
</feature>
<keyword evidence="2" id="KW-0472">Membrane</keyword>
<protein>
    <recommendedName>
        <fullName evidence="3">DUF6534 domain-containing protein</fullName>
    </recommendedName>
</protein>
<organism evidence="4">
    <name type="scientific">Dichomitus squalens</name>
    <dbReference type="NCBI Taxonomy" id="114155"/>
    <lineage>
        <taxon>Eukaryota</taxon>
        <taxon>Fungi</taxon>
        <taxon>Dikarya</taxon>
        <taxon>Basidiomycota</taxon>
        <taxon>Agaricomycotina</taxon>
        <taxon>Agaricomycetes</taxon>
        <taxon>Polyporales</taxon>
        <taxon>Polyporaceae</taxon>
        <taxon>Dichomitus</taxon>
    </lineage>
</organism>
<feature type="region of interest" description="Disordered" evidence="1">
    <location>
        <begin position="217"/>
        <end position="238"/>
    </location>
</feature>
<evidence type="ECO:0000313" key="4">
    <source>
        <dbReference type="EMBL" id="TBU26902.1"/>
    </source>
</evidence>
<dbReference type="Pfam" id="PF20152">
    <property type="entry name" value="DUF6534"/>
    <property type="match status" value="1"/>
</dbReference>
<feature type="domain" description="DUF6534" evidence="3">
    <location>
        <begin position="102"/>
        <end position="188"/>
    </location>
</feature>
<dbReference type="PANTHER" id="PTHR40465">
    <property type="entry name" value="CHROMOSOME 1, WHOLE GENOME SHOTGUN SEQUENCE"/>
    <property type="match status" value="1"/>
</dbReference>
<keyword evidence="2" id="KW-0812">Transmembrane</keyword>
<dbReference type="Proteomes" id="UP000292957">
    <property type="component" value="Unassembled WGS sequence"/>
</dbReference>
<dbReference type="AlphaFoldDB" id="A0A4Q9MKX7"/>
<feature type="transmembrane region" description="Helical" evidence="2">
    <location>
        <begin position="52"/>
        <end position="74"/>
    </location>
</feature>